<dbReference type="InterPro" id="IPR051359">
    <property type="entry name" value="CaCA_antiporter"/>
</dbReference>
<reference evidence="14 15" key="1">
    <citation type="journal article" date="2023" name="Hortic Res">
        <title>The complete reference genome for grapevine (Vitis vinifera L.) genetics and breeding.</title>
        <authorList>
            <person name="Shi X."/>
            <person name="Cao S."/>
            <person name="Wang X."/>
            <person name="Huang S."/>
            <person name="Wang Y."/>
            <person name="Liu Z."/>
            <person name="Liu W."/>
            <person name="Leng X."/>
            <person name="Peng Y."/>
            <person name="Wang N."/>
            <person name="Wang Y."/>
            <person name="Ma Z."/>
            <person name="Xu X."/>
            <person name="Zhang F."/>
            <person name="Xue H."/>
            <person name="Zhong H."/>
            <person name="Wang Y."/>
            <person name="Zhang K."/>
            <person name="Velt A."/>
            <person name="Avia K."/>
            <person name="Holtgrawe D."/>
            <person name="Grimplet J."/>
            <person name="Matus J.T."/>
            <person name="Ware D."/>
            <person name="Wu X."/>
            <person name="Wang H."/>
            <person name="Liu C."/>
            <person name="Fang Y."/>
            <person name="Rustenholz C."/>
            <person name="Cheng Z."/>
            <person name="Xiao H."/>
            <person name="Zhou Y."/>
        </authorList>
    </citation>
    <scope>NUCLEOTIDE SEQUENCE [LARGE SCALE GENOMIC DNA]</scope>
    <source>
        <strain evidence="15">cv. Pinot noir / PN40024</strain>
        <tissue evidence="14">Leaf</tissue>
    </source>
</reference>
<evidence type="ECO:0000313" key="14">
    <source>
        <dbReference type="EMBL" id="WJZ92777.1"/>
    </source>
</evidence>
<comment type="similarity">
    <text evidence="11">Belongs to the Ca(2+):cation antiporter (CaCA) (TC 2.A.19) family. Cation/calcium exchanger (CCX) subfamily.</text>
</comment>
<sequence length="127" mass="13834">MNAAYLVGVTVGCSLGILAYRYTVSDQPPQRFLILWVLGGFIMSIIWFYIIASELVALLVEFGVIFGVNPSLLGLTILARGSRVSVSSLEGAHEQISAVISTALKNSPFVYVSVIYAEQEFSTVNHF</sequence>
<feature type="transmembrane region" description="Helical" evidence="12">
    <location>
        <begin position="32"/>
        <end position="50"/>
    </location>
</feature>
<name>A0ABY9CCH4_VITVI</name>
<evidence type="ECO:0000256" key="10">
    <source>
        <dbReference type="ARBA" id="ARBA00023201"/>
    </source>
</evidence>
<organism evidence="14 15">
    <name type="scientific">Vitis vinifera</name>
    <name type="common">Grape</name>
    <dbReference type="NCBI Taxonomy" id="29760"/>
    <lineage>
        <taxon>Eukaryota</taxon>
        <taxon>Viridiplantae</taxon>
        <taxon>Streptophyta</taxon>
        <taxon>Embryophyta</taxon>
        <taxon>Tracheophyta</taxon>
        <taxon>Spermatophyta</taxon>
        <taxon>Magnoliopsida</taxon>
        <taxon>eudicotyledons</taxon>
        <taxon>Gunneridae</taxon>
        <taxon>Pentapetalae</taxon>
        <taxon>rosids</taxon>
        <taxon>Vitales</taxon>
        <taxon>Vitaceae</taxon>
        <taxon>Viteae</taxon>
        <taxon>Vitis</taxon>
    </lineage>
</organism>
<keyword evidence="3" id="KW-0050">Antiport</keyword>
<keyword evidence="9 12" id="KW-0472">Membrane</keyword>
<dbReference type="PANTHER" id="PTHR12266">
    <property type="entry name" value="NA+/CA2+ K+ INDEPENDENT EXCHANGER"/>
    <property type="match status" value="1"/>
</dbReference>
<dbReference type="EMBL" id="CP126655">
    <property type="protein sequence ID" value="WJZ92777.1"/>
    <property type="molecule type" value="Genomic_DNA"/>
</dbReference>
<feature type="domain" description="Sodium/calcium exchanger membrane region" evidence="13">
    <location>
        <begin position="37"/>
        <end position="82"/>
    </location>
</feature>
<accession>A0ABY9CCH4</accession>
<evidence type="ECO:0000256" key="3">
    <source>
        <dbReference type="ARBA" id="ARBA00022449"/>
    </source>
</evidence>
<evidence type="ECO:0000256" key="1">
    <source>
        <dbReference type="ARBA" id="ARBA00004141"/>
    </source>
</evidence>
<dbReference type="PANTHER" id="PTHR12266:SF0">
    <property type="entry name" value="MITOCHONDRIAL SODIUM_CALCIUM EXCHANGER PROTEIN"/>
    <property type="match status" value="1"/>
</dbReference>
<evidence type="ECO:0000256" key="5">
    <source>
        <dbReference type="ARBA" id="ARBA00022692"/>
    </source>
</evidence>
<dbReference type="Proteomes" id="UP001227230">
    <property type="component" value="Chromosome 8"/>
</dbReference>
<proteinExistence type="inferred from homology"/>
<feature type="transmembrane region" description="Helical" evidence="12">
    <location>
        <begin position="6"/>
        <end position="23"/>
    </location>
</feature>
<protein>
    <recommendedName>
        <fullName evidence="13">Sodium/calcium exchanger membrane region domain-containing protein</fullName>
    </recommendedName>
</protein>
<keyword evidence="6" id="KW-0630">Potassium</keyword>
<gene>
    <name evidence="14" type="ORF">VitviT2T_011755</name>
</gene>
<comment type="subcellular location">
    <subcellularLocation>
        <location evidence="1">Membrane</location>
        <topology evidence="1">Multi-pass membrane protein</topology>
    </subcellularLocation>
</comment>
<dbReference type="InterPro" id="IPR004837">
    <property type="entry name" value="NaCa_Exmemb"/>
</dbReference>
<keyword evidence="10" id="KW-0739">Sodium transport</keyword>
<evidence type="ECO:0000256" key="11">
    <source>
        <dbReference type="ARBA" id="ARBA00038187"/>
    </source>
</evidence>
<evidence type="ECO:0000256" key="6">
    <source>
        <dbReference type="ARBA" id="ARBA00022958"/>
    </source>
</evidence>
<dbReference type="Pfam" id="PF01699">
    <property type="entry name" value="Na_Ca_ex"/>
    <property type="match status" value="1"/>
</dbReference>
<keyword evidence="2" id="KW-0813">Transport</keyword>
<keyword evidence="7 12" id="KW-1133">Transmembrane helix</keyword>
<keyword evidence="8" id="KW-0915">Sodium</keyword>
<feature type="transmembrane region" description="Helical" evidence="12">
    <location>
        <begin position="56"/>
        <end position="79"/>
    </location>
</feature>
<evidence type="ECO:0000256" key="9">
    <source>
        <dbReference type="ARBA" id="ARBA00023136"/>
    </source>
</evidence>
<keyword evidence="4" id="KW-0633">Potassium transport</keyword>
<evidence type="ECO:0000256" key="12">
    <source>
        <dbReference type="SAM" id="Phobius"/>
    </source>
</evidence>
<evidence type="ECO:0000256" key="2">
    <source>
        <dbReference type="ARBA" id="ARBA00022448"/>
    </source>
</evidence>
<evidence type="ECO:0000313" key="15">
    <source>
        <dbReference type="Proteomes" id="UP001227230"/>
    </source>
</evidence>
<keyword evidence="15" id="KW-1185">Reference proteome</keyword>
<evidence type="ECO:0000256" key="7">
    <source>
        <dbReference type="ARBA" id="ARBA00022989"/>
    </source>
</evidence>
<evidence type="ECO:0000256" key="8">
    <source>
        <dbReference type="ARBA" id="ARBA00023053"/>
    </source>
</evidence>
<evidence type="ECO:0000259" key="13">
    <source>
        <dbReference type="Pfam" id="PF01699"/>
    </source>
</evidence>
<evidence type="ECO:0000256" key="4">
    <source>
        <dbReference type="ARBA" id="ARBA00022538"/>
    </source>
</evidence>
<keyword evidence="5 12" id="KW-0812">Transmembrane</keyword>
<keyword evidence="10" id="KW-0406">Ion transport</keyword>